<keyword evidence="14" id="KW-1185">Reference proteome</keyword>
<evidence type="ECO:0000256" key="3">
    <source>
        <dbReference type="ARBA" id="ARBA00012746"/>
    </source>
</evidence>
<evidence type="ECO:0000256" key="10">
    <source>
        <dbReference type="ARBA" id="ARBA00031356"/>
    </source>
</evidence>
<dbReference type="SUPFAM" id="SSF52317">
    <property type="entry name" value="Class I glutamine amidotransferase-like"/>
    <property type="match status" value="1"/>
</dbReference>
<evidence type="ECO:0000256" key="7">
    <source>
        <dbReference type="ARBA" id="ARBA00022755"/>
    </source>
</evidence>
<dbReference type="CDD" id="cd01997">
    <property type="entry name" value="GMP_synthase_C"/>
    <property type="match status" value="1"/>
</dbReference>
<dbReference type="InterPro" id="IPR017926">
    <property type="entry name" value="GATASE"/>
</dbReference>
<dbReference type="InterPro" id="IPR001674">
    <property type="entry name" value="GMP_synth_C"/>
</dbReference>
<dbReference type="InterPro" id="IPR022310">
    <property type="entry name" value="NAD/GMP_synthase"/>
</dbReference>
<feature type="domain" description="GMPS ATP-PPase" evidence="12">
    <location>
        <begin position="119"/>
        <end position="308"/>
    </location>
</feature>
<organism evidence="13 14">
    <name type="scientific">Longibaculum muris</name>
    <dbReference type="NCBI Taxonomy" id="1796628"/>
    <lineage>
        <taxon>Bacteria</taxon>
        <taxon>Bacillati</taxon>
        <taxon>Bacillota</taxon>
        <taxon>Erysipelotrichia</taxon>
        <taxon>Erysipelotrichales</taxon>
        <taxon>Coprobacillaceae</taxon>
        <taxon>Longibaculum</taxon>
    </lineage>
</organism>
<evidence type="ECO:0000313" key="13">
    <source>
        <dbReference type="EMBL" id="TCW02992.1"/>
    </source>
</evidence>
<dbReference type="GO" id="GO:0003921">
    <property type="term" value="F:GMP synthase activity"/>
    <property type="evidence" value="ECO:0007669"/>
    <property type="project" value="InterPro"/>
</dbReference>
<evidence type="ECO:0000256" key="11">
    <source>
        <dbReference type="PROSITE-ProRule" id="PRU00886"/>
    </source>
</evidence>
<evidence type="ECO:0000256" key="5">
    <source>
        <dbReference type="ARBA" id="ARBA00022741"/>
    </source>
</evidence>
<keyword evidence="9" id="KW-0315">Glutamine amidotransferase</keyword>
<protein>
    <recommendedName>
        <fullName evidence="3">GMP synthase (glutamine-hydrolyzing)</fullName>
        <ecNumber evidence="3">6.3.5.2</ecNumber>
    </recommendedName>
    <alternativeName>
        <fullName evidence="10">Glutamine amidotransferase</fullName>
    </alternativeName>
</protein>
<dbReference type="NCBIfam" id="TIGR00884">
    <property type="entry name" value="guaA_Cterm"/>
    <property type="match status" value="1"/>
</dbReference>
<dbReference type="GeneID" id="98914121"/>
<evidence type="ECO:0000256" key="1">
    <source>
        <dbReference type="ARBA" id="ARBA00002332"/>
    </source>
</evidence>
<dbReference type="PANTHER" id="PTHR11922:SF2">
    <property type="entry name" value="GMP SYNTHASE [GLUTAMINE-HYDROLYZING]"/>
    <property type="match status" value="1"/>
</dbReference>
<evidence type="ECO:0000256" key="2">
    <source>
        <dbReference type="ARBA" id="ARBA00005153"/>
    </source>
</evidence>
<feature type="binding site" evidence="11">
    <location>
        <begin position="146"/>
        <end position="152"/>
    </location>
    <ligand>
        <name>ATP</name>
        <dbReference type="ChEBI" id="CHEBI:30616"/>
    </ligand>
</feature>
<keyword evidence="5 11" id="KW-0547">Nucleotide-binding</keyword>
<dbReference type="InterPro" id="IPR025777">
    <property type="entry name" value="GMPS_ATP_PPase_dom"/>
</dbReference>
<evidence type="ECO:0000256" key="9">
    <source>
        <dbReference type="ARBA" id="ARBA00022962"/>
    </source>
</evidence>
<dbReference type="PANTHER" id="PTHR11922">
    <property type="entry name" value="GMP SYNTHASE-RELATED"/>
    <property type="match status" value="1"/>
</dbReference>
<reference evidence="13 14" key="1">
    <citation type="submission" date="2019-03" db="EMBL/GenBank/DDBJ databases">
        <title>Genomic Encyclopedia of Type Strains, Phase IV (KMG-IV): sequencing the most valuable type-strain genomes for metagenomic binning, comparative biology and taxonomic classification.</title>
        <authorList>
            <person name="Goeker M."/>
        </authorList>
    </citation>
    <scope>NUCLEOTIDE SEQUENCE [LARGE SCALE GENOMIC DNA]</scope>
    <source>
        <strain evidence="13 14">DSM 29487</strain>
    </source>
</reference>
<name>A0A4V2W5Z8_9FIRM</name>
<sequence length="433" mass="48581">MKQDMIVILDLGSHHNTNIARCIRDLGVYSEIKAHDITVEELKQLPNVKGIVLSGGPNNIIDGKEIDIASEIYNAGYPIISFEHKLAQVDNRTYPANEEELKDILSDFVFNDCHAQKNWNMKNFINDQVEIIRKQVGDKKVLLALSGGVDSSVVAALLIKAIGNQLTCVHVNHGLMRKGESENVVEVFKNQLHANLVYVDASERFLNKLAGVDDPEQKRKIIGSEFIRVFEEEARKLDGIEFLAQGTIYPDIIESGTKTAKMVKSHHNVGGLPDDLQFELVEPLYQLFKDEVRACGVELGLPYEMVYRQPFPGPGLGVRCLGAITKERLEAVRESDAILREEFAKAGLDKKVWQYFTIVPDFKSVGVKNNARSFDYPVIIRAVNTVDAMSATIEQIDWAILTKITDRILAEVDNVNRVCYDLSPKPCATIEWE</sequence>
<dbReference type="InterPro" id="IPR014729">
    <property type="entry name" value="Rossmann-like_a/b/a_fold"/>
</dbReference>
<dbReference type="Pfam" id="PF02540">
    <property type="entry name" value="NAD_synthase"/>
    <property type="match status" value="1"/>
</dbReference>
<dbReference type="EC" id="6.3.5.2" evidence="3"/>
<dbReference type="SUPFAM" id="SSF52402">
    <property type="entry name" value="Adenine nucleotide alpha hydrolases-like"/>
    <property type="match status" value="1"/>
</dbReference>
<keyword evidence="4" id="KW-0436">Ligase</keyword>
<dbReference type="Pfam" id="PF00117">
    <property type="entry name" value="GATase"/>
    <property type="match status" value="1"/>
</dbReference>
<dbReference type="Pfam" id="PF00958">
    <property type="entry name" value="GMP_synt_C"/>
    <property type="match status" value="1"/>
</dbReference>
<keyword evidence="6 11" id="KW-0332">GMP biosynthesis</keyword>
<proteinExistence type="predicted"/>
<comment type="function">
    <text evidence="1">Catalyzes the synthesis of GMP from XMP.</text>
</comment>
<keyword evidence="8 11" id="KW-0067">ATP-binding</keyword>
<dbReference type="Gene3D" id="3.40.50.880">
    <property type="match status" value="1"/>
</dbReference>
<dbReference type="InterPro" id="IPR029062">
    <property type="entry name" value="Class_I_gatase-like"/>
</dbReference>
<dbReference type="UniPathway" id="UPA00189">
    <property type="reaction ID" value="UER00296"/>
</dbReference>
<dbReference type="PROSITE" id="PS51553">
    <property type="entry name" value="GMPS_ATP_PPASE"/>
    <property type="match status" value="1"/>
</dbReference>
<dbReference type="AlphaFoldDB" id="A0A4V2W5Z8"/>
<comment type="caution">
    <text evidence="13">The sequence shown here is derived from an EMBL/GenBank/DDBJ whole genome shotgun (WGS) entry which is preliminary data.</text>
</comment>
<evidence type="ECO:0000313" key="14">
    <source>
        <dbReference type="Proteomes" id="UP000295515"/>
    </source>
</evidence>
<comment type="pathway">
    <text evidence="2">Purine metabolism; GMP biosynthesis; GMP from XMP (L-Gln route): step 1/1.</text>
</comment>
<dbReference type="GO" id="GO:0005524">
    <property type="term" value="F:ATP binding"/>
    <property type="evidence" value="ECO:0007669"/>
    <property type="project" value="UniProtKB-UniRule"/>
</dbReference>
<dbReference type="Gene3D" id="3.30.300.10">
    <property type="match status" value="1"/>
</dbReference>
<dbReference type="GO" id="GO:0005829">
    <property type="term" value="C:cytosol"/>
    <property type="evidence" value="ECO:0007669"/>
    <property type="project" value="TreeGrafter"/>
</dbReference>
<evidence type="ECO:0000259" key="12">
    <source>
        <dbReference type="PROSITE" id="PS51553"/>
    </source>
</evidence>
<keyword evidence="7 11" id="KW-0658">Purine biosynthesis</keyword>
<dbReference type="Proteomes" id="UP000295515">
    <property type="component" value="Unassembled WGS sequence"/>
</dbReference>
<dbReference type="FunFam" id="3.30.300.10:FF:000002">
    <property type="entry name" value="GMP synthase [glutamine-hydrolyzing]"/>
    <property type="match status" value="1"/>
</dbReference>
<accession>A0A4V2W5Z8</accession>
<evidence type="ECO:0000256" key="6">
    <source>
        <dbReference type="ARBA" id="ARBA00022749"/>
    </source>
</evidence>
<dbReference type="FunFam" id="3.40.50.620:FF:000001">
    <property type="entry name" value="GMP synthase [glutamine-hydrolyzing]"/>
    <property type="match status" value="1"/>
</dbReference>
<dbReference type="RefSeq" id="WP_066451297.1">
    <property type="nucleotide sequence ID" value="NZ_CAUWFI010000047.1"/>
</dbReference>
<dbReference type="NCBIfam" id="NF000848">
    <property type="entry name" value="PRK00074.1"/>
    <property type="match status" value="1"/>
</dbReference>
<evidence type="ECO:0000256" key="8">
    <source>
        <dbReference type="ARBA" id="ARBA00022840"/>
    </source>
</evidence>
<dbReference type="Gene3D" id="3.40.50.620">
    <property type="entry name" value="HUPs"/>
    <property type="match status" value="1"/>
</dbReference>
<evidence type="ECO:0000256" key="4">
    <source>
        <dbReference type="ARBA" id="ARBA00022598"/>
    </source>
</evidence>
<dbReference type="EMBL" id="SMCQ01000001">
    <property type="protein sequence ID" value="TCW02992.1"/>
    <property type="molecule type" value="Genomic_DNA"/>
</dbReference>
<gene>
    <name evidence="13" type="ORF">EDD60_101298</name>
</gene>